<accession>A0AA39QTE1</accession>
<dbReference type="AlphaFoldDB" id="A0AA39QTE1"/>
<dbReference type="SUPFAM" id="SSF52540">
    <property type="entry name" value="P-loop containing nucleoside triphosphate hydrolases"/>
    <property type="match status" value="1"/>
</dbReference>
<proteinExistence type="predicted"/>
<keyword evidence="4" id="KW-1185">Reference proteome</keyword>
<feature type="domain" description="DUF7779" evidence="2">
    <location>
        <begin position="626"/>
        <end position="713"/>
    </location>
</feature>
<comment type="caution">
    <text evidence="3">The sequence shown here is derived from an EMBL/GenBank/DDBJ whole genome shotgun (WGS) entry which is preliminary data.</text>
</comment>
<protein>
    <recommendedName>
        <fullName evidence="5">NB-ARC domain-containing protein</fullName>
    </recommendedName>
</protein>
<evidence type="ECO:0000259" key="2">
    <source>
        <dbReference type="Pfam" id="PF25000"/>
    </source>
</evidence>
<dbReference type="Gene3D" id="1.25.40.10">
    <property type="entry name" value="Tetratricopeptide repeat domain"/>
    <property type="match status" value="1"/>
</dbReference>
<dbReference type="Pfam" id="PF25000">
    <property type="entry name" value="DUF7779"/>
    <property type="match status" value="1"/>
</dbReference>
<dbReference type="PANTHER" id="PTHR35205:SF1">
    <property type="entry name" value="ZU5 DOMAIN-CONTAINING PROTEIN"/>
    <property type="match status" value="1"/>
</dbReference>
<evidence type="ECO:0000259" key="1">
    <source>
        <dbReference type="Pfam" id="PF00931"/>
    </source>
</evidence>
<dbReference type="EMBL" id="JAFEKC020000021">
    <property type="protein sequence ID" value="KAK0508081.1"/>
    <property type="molecule type" value="Genomic_DNA"/>
</dbReference>
<evidence type="ECO:0008006" key="5">
    <source>
        <dbReference type="Google" id="ProtNLM"/>
    </source>
</evidence>
<organism evidence="3 4">
    <name type="scientific">Cladonia borealis</name>
    <dbReference type="NCBI Taxonomy" id="184061"/>
    <lineage>
        <taxon>Eukaryota</taxon>
        <taxon>Fungi</taxon>
        <taxon>Dikarya</taxon>
        <taxon>Ascomycota</taxon>
        <taxon>Pezizomycotina</taxon>
        <taxon>Lecanoromycetes</taxon>
        <taxon>OSLEUM clade</taxon>
        <taxon>Lecanoromycetidae</taxon>
        <taxon>Lecanorales</taxon>
        <taxon>Lecanorineae</taxon>
        <taxon>Cladoniaceae</taxon>
        <taxon>Cladonia</taxon>
    </lineage>
</organism>
<dbReference type="Proteomes" id="UP001166286">
    <property type="component" value="Unassembled WGS sequence"/>
</dbReference>
<reference evidence="3" key="1">
    <citation type="submission" date="2023-03" db="EMBL/GenBank/DDBJ databases">
        <title>Complete genome of Cladonia borealis.</title>
        <authorList>
            <person name="Park H."/>
        </authorList>
    </citation>
    <scope>NUCLEOTIDE SEQUENCE</scope>
    <source>
        <strain evidence="3">ANT050790</strain>
    </source>
</reference>
<gene>
    <name evidence="3" type="ORF">JMJ35_009165</name>
</gene>
<dbReference type="Pfam" id="PF00931">
    <property type="entry name" value="NB-ARC"/>
    <property type="match status" value="1"/>
</dbReference>
<name>A0AA39QTE1_9LECA</name>
<dbReference type="PANTHER" id="PTHR35205">
    <property type="entry name" value="NB-ARC AND TPR DOMAIN PROTEIN"/>
    <property type="match status" value="1"/>
</dbReference>
<dbReference type="InterPro" id="IPR027417">
    <property type="entry name" value="P-loop_NTPase"/>
</dbReference>
<feature type="domain" description="NB-ARC" evidence="1">
    <location>
        <begin position="398"/>
        <end position="549"/>
    </location>
</feature>
<dbReference type="GO" id="GO:0043531">
    <property type="term" value="F:ADP binding"/>
    <property type="evidence" value="ECO:0007669"/>
    <property type="project" value="InterPro"/>
</dbReference>
<dbReference type="InterPro" id="IPR002182">
    <property type="entry name" value="NB-ARC"/>
</dbReference>
<sequence>MAELIETITADDPDELGIDLIVVHGVKTCSLQPLNDGWYDPMFKRTPPNTRLLEYDVDLDLSENFMWKDIQDRSTGLVQAICIEYKDIKALVRFELQDNLKNYLKAISGIAFFATPHITTCRDDTSQQLASILRYQSASLSEGLFIENDLTSLAWSSLKFAELKLHCPILSCYEQTPIKIGHDILGRPWSALADEPLARTAVFDGKLVAIDTELGSLLEASDCLVHCGFEEFLAGILSSAKEKREGCVIPLPVRDNTQTEVGDGTTTTTEQEASSDLSFNQLASFSRRSATVINSPSPLSPQNPCVVRTASQPNSESSSSFVVISQQDSSFASITSAEFRAITPFKSEASKVPDTVHYLPLAHQQPNPDFVGRRVVLEQMERCLLSTKSNCEDSGLRSCVLSGAAGIGKTQLALQFLHRQQSHFDVVLWVSAQSIDSLSVAFSEIAIKLGLETKENAKDPVASREIVKGWLAEPFQDFQMHQGARLSWILFFDGADEPDIVHDFWPYDGQGSVVVTSRDPMARSNIYFGETGIKLDTLDEEDAVALFQRLLESGTSPESYQVLLEVAKKLDYYPLAIVHMASVMRRLGYTPARFLQVYQSEYQQRGLHAFKVGTRQGCELTLAALWALKDMSAGAARLLSVISLLDSGSISEAILTTAPERTKLEDYPSLNFEHKLSELTSSSIVFRKAQSIIHAQNEITIHSLTQDVVRSQLLGSESQTVAVFNATIGLLTAVWPYVTRPQFGYHADNRIARWDQCEKILPHIKRLREMYGILSESVRPCCATLDYLDILSEVAWYHFERFNPEECMDYVQATLTTHSDSKEYHPRIVAGQYGTWAQIALRTNQCELGLEKMQEHLKIRESIFAETGVVDSHIAAAYSETARAMLMNGMSSEARTLIHRSIDLRKQMTKFSRLQLHSPLMYLSWIDCYEGSHQDAVDKLLEALQDREVEFGRDDQEGMRAGELLYYLGQVRNSQGFLKDSFQYHQRALSQFRATSGEDDFYTGLACYQVAGHTMRESDLSVTETLLEQAIKIFSRVKYNEPQLARAMFQQSKLLLCQGDDVGARSLLERSAVLRRQYVDFDLRLAEELEERDFEDVIVFWLR</sequence>
<dbReference type="SUPFAM" id="SSF48452">
    <property type="entry name" value="TPR-like"/>
    <property type="match status" value="1"/>
</dbReference>
<dbReference type="InterPro" id="IPR011990">
    <property type="entry name" value="TPR-like_helical_dom_sf"/>
</dbReference>
<evidence type="ECO:0000313" key="4">
    <source>
        <dbReference type="Proteomes" id="UP001166286"/>
    </source>
</evidence>
<dbReference type="Gene3D" id="3.40.50.300">
    <property type="entry name" value="P-loop containing nucleotide triphosphate hydrolases"/>
    <property type="match status" value="1"/>
</dbReference>
<dbReference type="InterPro" id="IPR056681">
    <property type="entry name" value="DUF7779"/>
</dbReference>
<evidence type="ECO:0000313" key="3">
    <source>
        <dbReference type="EMBL" id="KAK0508081.1"/>
    </source>
</evidence>